<dbReference type="GO" id="GO:0009055">
    <property type="term" value="F:electron transfer activity"/>
    <property type="evidence" value="ECO:0007669"/>
    <property type="project" value="InterPro"/>
</dbReference>
<evidence type="ECO:0000256" key="4">
    <source>
        <dbReference type="PROSITE-ProRule" id="PRU00433"/>
    </source>
</evidence>
<keyword evidence="1 4" id="KW-0349">Heme</keyword>
<evidence type="ECO:0000259" key="6">
    <source>
        <dbReference type="PROSITE" id="PS51007"/>
    </source>
</evidence>
<proteinExistence type="predicted"/>
<feature type="domain" description="Cytochrome c" evidence="6">
    <location>
        <begin position="47"/>
        <end position="161"/>
    </location>
</feature>
<dbReference type="GO" id="GO:0046872">
    <property type="term" value="F:metal ion binding"/>
    <property type="evidence" value="ECO:0007669"/>
    <property type="project" value="UniProtKB-KW"/>
</dbReference>
<dbReference type="OrthoDB" id="9809720at2"/>
<keyword evidence="8" id="KW-1185">Reference proteome</keyword>
<sequence length="329" mass="36748">MNRYLKFGLFIFSFLLILIIGSLVYIQMILPDVGNPPENMKLSTSSETLNRGKYLANHVMICIDCHSQRDFSLFSGPPIPGTEGSGGEVFDHAMGFPGTFISPNITPAHLTSYSDGELFRLITTGVKKDGDPIFPIMPYANYGKMDKEDILSVIAYIRTLSPIEKVQPTSEPDFPFSLIMRTIPQRAEFSTRPPESDAIAYGKYLVNAAACNDCHTKFENGKYTGEHLAGGRVFNMPDGNILTSPNLTPHKTGLGNWTKEQFIERFKQYEDRNKLGKVQAGEMQTIMPWNMYAGMTVKDLGAIYTYIQSLKPVDNQVNKFLKAESLEAV</sequence>
<evidence type="ECO:0000313" key="7">
    <source>
        <dbReference type="EMBL" id="AKP52548.1"/>
    </source>
</evidence>
<keyword evidence="2 4" id="KW-0479">Metal-binding</keyword>
<dbReference type="InterPro" id="IPR051459">
    <property type="entry name" value="Cytochrome_c-type_DH"/>
</dbReference>
<keyword evidence="3 4" id="KW-0408">Iron</keyword>
<evidence type="ECO:0000256" key="3">
    <source>
        <dbReference type="ARBA" id="ARBA00023004"/>
    </source>
</evidence>
<keyword evidence="5" id="KW-1133">Transmembrane helix</keyword>
<dbReference type="EMBL" id="CP012040">
    <property type="protein sequence ID" value="AKP52548.1"/>
    <property type="molecule type" value="Genomic_DNA"/>
</dbReference>
<evidence type="ECO:0000256" key="5">
    <source>
        <dbReference type="SAM" id="Phobius"/>
    </source>
</evidence>
<dbReference type="GO" id="GO:0020037">
    <property type="term" value="F:heme binding"/>
    <property type="evidence" value="ECO:0007669"/>
    <property type="project" value="InterPro"/>
</dbReference>
<dbReference type="PANTHER" id="PTHR35008:SF8">
    <property type="entry name" value="ALCOHOL DEHYDROGENASE CYTOCHROME C SUBUNIT"/>
    <property type="match status" value="1"/>
</dbReference>
<dbReference type="STRING" id="320787.CA2015_3150"/>
<keyword evidence="5" id="KW-0812">Transmembrane</keyword>
<gene>
    <name evidence="7" type="ORF">CA2015_3150</name>
</gene>
<dbReference type="PROSITE" id="PS51007">
    <property type="entry name" value="CYTC"/>
    <property type="match status" value="2"/>
</dbReference>
<dbReference type="Proteomes" id="UP000036520">
    <property type="component" value="Chromosome"/>
</dbReference>
<dbReference type="Gene3D" id="1.10.760.10">
    <property type="entry name" value="Cytochrome c-like domain"/>
    <property type="match status" value="2"/>
</dbReference>
<keyword evidence="5" id="KW-0472">Membrane</keyword>
<evidence type="ECO:0000256" key="2">
    <source>
        <dbReference type="ARBA" id="ARBA00022723"/>
    </source>
</evidence>
<feature type="transmembrane region" description="Helical" evidence="5">
    <location>
        <begin position="7"/>
        <end position="30"/>
    </location>
</feature>
<dbReference type="InterPro" id="IPR036909">
    <property type="entry name" value="Cyt_c-like_dom_sf"/>
</dbReference>
<dbReference type="RefSeq" id="WP_048642749.1">
    <property type="nucleotide sequence ID" value="NZ_CP012040.1"/>
</dbReference>
<dbReference type="AlphaFoldDB" id="A0A0H4PI49"/>
<dbReference type="SUPFAM" id="SSF46626">
    <property type="entry name" value="Cytochrome c"/>
    <property type="match status" value="2"/>
</dbReference>
<name>A0A0H4PI49_9BACT</name>
<reference evidence="7 8" key="1">
    <citation type="submission" date="2015-07" db="EMBL/GenBank/DDBJ databases">
        <authorList>
            <person name="Kim K.M."/>
        </authorList>
    </citation>
    <scope>NUCLEOTIDE SEQUENCE [LARGE SCALE GENOMIC DNA]</scope>
    <source>
        <strain evidence="7 8">KCTC 12363</strain>
    </source>
</reference>
<evidence type="ECO:0000256" key="1">
    <source>
        <dbReference type="ARBA" id="ARBA00022617"/>
    </source>
</evidence>
<organism evidence="7 8">
    <name type="scientific">Cyclobacterium amurskyense</name>
    <dbReference type="NCBI Taxonomy" id="320787"/>
    <lineage>
        <taxon>Bacteria</taxon>
        <taxon>Pseudomonadati</taxon>
        <taxon>Bacteroidota</taxon>
        <taxon>Cytophagia</taxon>
        <taxon>Cytophagales</taxon>
        <taxon>Cyclobacteriaceae</taxon>
        <taxon>Cyclobacterium</taxon>
    </lineage>
</organism>
<dbReference type="PANTHER" id="PTHR35008">
    <property type="entry name" value="BLL4482 PROTEIN-RELATED"/>
    <property type="match status" value="1"/>
</dbReference>
<feature type="domain" description="Cytochrome c" evidence="6">
    <location>
        <begin position="197"/>
        <end position="311"/>
    </location>
</feature>
<dbReference type="KEGG" id="camu:CA2015_3150"/>
<dbReference type="Pfam" id="PF00034">
    <property type="entry name" value="Cytochrom_C"/>
    <property type="match status" value="1"/>
</dbReference>
<evidence type="ECO:0000313" key="8">
    <source>
        <dbReference type="Proteomes" id="UP000036520"/>
    </source>
</evidence>
<dbReference type="InterPro" id="IPR009056">
    <property type="entry name" value="Cyt_c-like_dom"/>
</dbReference>
<protein>
    <submittedName>
        <fullName evidence="7">Putative diheme cytochrome c-553</fullName>
    </submittedName>
</protein>
<dbReference type="PATRIC" id="fig|320787.5.peg.3440"/>
<accession>A0A0H4PI49</accession>